<dbReference type="PANTHER" id="PTHR30437:SF5">
    <property type="entry name" value="REGULATOR OF NUCLEOSIDE DIPHOSPHATE KINASE"/>
    <property type="match status" value="1"/>
</dbReference>
<dbReference type="PANTHER" id="PTHR30437">
    <property type="entry name" value="TRANSCRIPTION ELONGATION FACTOR GREA"/>
    <property type="match status" value="1"/>
</dbReference>
<dbReference type="Gene3D" id="3.10.50.30">
    <property type="entry name" value="Transcription elongation factor, GreA/GreB, C-terminal domain"/>
    <property type="match status" value="1"/>
</dbReference>
<dbReference type="InterPro" id="IPR036953">
    <property type="entry name" value="GreA/GreB_C_sf"/>
</dbReference>
<dbReference type="RefSeq" id="WP_345232299.1">
    <property type="nucleotide sequence ID" value="NZ_BAABIQ010000038.1"/>
</dbReference>
<gene>
    <name evidence="2" type="ORF">GCM10023231_26740</name>
</gene>
<proteinExistence type="predicted"/>
<keyword evidence="3" id="KW-1185">Reference proteome</keyword>
<dbReference type="InterPro" id="IPR001437">
    <property type="entry name" value="Tscrpt_elong_fac_GreA/B_C"/>
</dbReference>
<dbReference type="SUPFAM" id="SSF54534">
    <property type="entry name" value="FKBP-like"/>
    <property type="match status" value="1"/>
</dbReference>
<name>A0ABP9BN70_9SPHI</name>
<protein>
    <recommendedName>
        <fullName evidence="1">Transcription elongation factor GreA/GreB C-terminal domain-containing protein</fullName>
    </recommendedName>
</protein>
<accession>A0ABP9BN70</accession>
<dbReference type="EMBL" id="BAABIQ010000038">
    <property type="protein sequence ID" value="GAA4796904.1"/>
    <property type="molecule type" value="Genomic_DNA"/>
</dbReference>
<comment type="caution">
    <text evidence="2">The sequence shown here is derived from an EMBL/GenBank/DDBJ whole genome shotgun (WGS) entry which is preliminary data.</text>
</comment>
<evidence type="ECO:0000313" key="3">
    <source>
        <dbReference type="Proteomes" id="UP001501411"/>
    </source>
</evidence>
<evidence type="ECO:0000259" key="1">
    <source>
        <dbReference type="Pfam" id="PF01272"/>
    </source>
</evidence>
<feature type="domain" description="Transcription elongation factor GreA/GreB C-terminal" evidence="1">
    <location>
        <begin position="51"/>
        <end position="124"/>
    </location>
</feature>
<organism evidence="2 3">
    <name type="scientific">Olivibacter ginsenosidimutans</name>
    <dbReference type="NCBI Taxonomy" id="1176537"/>
    <lineage>
        <taxon>Bacteria</taxon>
        <taxon>Pseudomonadati</taxon>
        <taxon>Bacteroidota</taxon>
        <taxon>Sphingobacteriia</taxon>
        <taxon>Sphingobacteriales</taxon>
        <taxon>Sphingobacteriaceae</taxon>
        <taxon>Olivibacter</taxon>
    </lineage>
</organism>
<dbReference type="InterPro" id="IPR023459">
    <property type="entry name" value="Tscrpt_elong_fac_GreA/B_fam"/>
</dbReference>
<evidence type="ECO:0000313" key="2">
    <source>
        <dbReference type="EMBL" id="GAA4796904.1"/>
    </source>
</evidence>
<reference evidence="3" key="1">
    <citation type="journal article" date="2019" name="Int. J. Syst. Evol. Microbiol.">
        <title>The Global Catalogue of Microorganisms (GCM) 10K type strain sequencing project: providing services to taxonomists for standard genome sequencing and annotation.</title>
        <authorList>
            <consortium name="The Broad Institute Genomics Platform"/>
            <consortium name="The Broad Institute Genome Sequencing Center for Infectious Disease"/>
            <person name="Wu L."/>
            <person name="Ma J."/>
        </authorList>
    </citation>
    <scope>NUCLEOTIDE SEQUENCE [LARGE SCALE GENOMIC DNA]</scope>
    <source>
        <strain evidence="3">JCM 18200</strain>
    </source>
</reference>
<dbReference type="Pfam" id="PF01272">
    <property type="entry name" value="GreA_GreB"/>
    <property type="match status" value="1"/>
</dbReference>
<sequence length="124" mass="14106">MTHLKNKVVLTEEDYDLLTRYVRPSDKPDNTMSLAYELGRAKVVKRDEIEKERVKINSSIKIKDLDTQIITSLTIVSPDHADVKHQKISVLTPIGSALIGFKEGDEVEWKMPVGIKRYVILDVS</sequence>
<dbReference type="Proteomes" id="UP001501411">
    <property type="component" value="Unassembled WGS sequence"/>
</dbReference>